<dbReference type="Proteomes" id="UP001595683">
    <property type="component" value="Unassembled WGS sequence"/>
</dbReference>
<dbReference type="Pfam" id="PF01796">
    <property type="entry name" value="OB_ChsH2_C"/>
    <property type="match status" value="1"/>
</dbReference>
<comment type="caution">
    <text evidence="2">The sequence shown here is derived from an EMBL/GenBank/DDBJ whole genome shotgun (WGS) entry which is preliminary data.</text>
</comment>
<reference evidence="3" key="1">
    <citation type="journal article" date="2019" name="Int. J. Syst. Evol. Microbiol.">
        <title>The Global Catalogue of Microorganisms (GCM) 10K type strain sequencing project: providing services to taxonomists for standard genome sequencing and annotation.</title>
        <authorList>
            <consortium name="The Broad Institute Genomics Platform"/>
            <consortium name="The Broad Institute Genome Sequencing Center for Infectious Disease"/>
            <person name="Wu L."/>
            <person name="Ma J."/>
        </authorList>
    </citation>
    <scope>NUCLEOTIDE SEQUENCE [LARGE SCALE GENOMIC DNA]</scope>
    <source>
        <strain evidence="3">KCTC 42224</strain>
    </source>
</reference>
<sequence length="130" mass="13913">MSPAAALFMPDAPLRLVGGRAKGDGRIVFPHPGTDDFEAVALSPTGTLWSYTIQRFRPKTPPYAGPEEFTPWALGYVDLPGEVIVQARLVNVAFADIRIGMPLALTKVALDAAADDPLWLPAFAPLEQAA</sequence>
<name>A0ABV7V3U1_9SPHN</name>
<proteinExistence type="predicted"/>
<feature type="domain" description="ChsH2 C-terminal OB-fold" evidence="1">
    <location>
        <begin position="40"/>
        <end position="105"/>
    </location>
</feature>
<protein>
    <submittedName>
        <fullName evidence="2">Zn-ribbon domain-containing OB-fold protein</fullName>
    </submittedName>
</protein>
<keyword evidence="3" id="KW-1185">Reference proteome</keyword>
<evidence type="ECO:0000313" key="2">
    <source>
        <dbReference type="EMBL" id="MFC3671577.1"/>
    </source>
</evidence>
<dbReference type="EMBL" id="JBHRYE010000012">
    <property type="protein sequence ID" value="MFC3671577.1"/>
    <property type="molecule type" value="Genomic_DNA"/>
</dbReference>
<evidence type="ECO:0000313" key="3">
    <source>
        <dbReference type="Proteomes" id="UP001595683"/>
    </source>
</evidence>
<dbReference type="SUPFAM" id="SSF50249">
    <property type="entry name" value="Nucleic acid-binding proteins"/>
    <property type="match status" value="1"/>
</dbReference>
<accession>A0ABV7V3U1</accession>
<dbReference type="InterPro" id="IPR012340">
    <property type="entry name" value="NA-bd_OB-fold"/>
</dbReference>
<gene>
    <name evidence="2" type="ORF">ACFOOT_09065</name>
</gene>
<organism evidence="2 3">
    <name type="scientific">Novosphingobium pokkalii</name>
    <dbReference type="NCBI Taxonomy" id="1770194"/>
    <lineage>
        <taxon>Bacteria</taxon>
        <taxon>Pseudomonadati</taxon>
        <taxon>Pseudomonadota</taxon>
        <taxon>Alphaproteobacteria</taxon>
        <taxon>Sphingomonadales</taxon>
        <taxon>Sphingomonadaceae</taxon>
        <taxon>Novosphingobium</taxon>
    </lineage>
</organism>
<dbReference type="RefSeq" id="WP_229815157.1">
    <property type="nucleotide sequence ID" value="NZ_BMZP01000005.1"/>
</dbReference>
<evidence type="ECO:0000259" key="1">
    <source>
        <dbReference type="Pfam" id="PF01796"/>
    </source>
</evidence>
<dbReference type="InterPro" id="IPR002878">
    <property type="entry name" value="ChsH2_C"/>
</dbReference>